<reference evidence="2" key="1">
    <citation type="submission" date="2018-05" db="EMBL/GenBank/DDBJ databases">
        <authorList>
            <person name="Lanie J.A."/>
            <person name="Ng W.-L."/>
            <person name="Kazmierczak K.M."/>
            <person name="Andrzejewski T.M."/>
            <person name="Davidsen T.M."/>
            <person name="Wayne K.J."/>
            <person name="Tettelin H."/>
            <person name="Glass J.I."/>
            <person name="Rusch D."/>
            <person name="Podicherti R."/>
            <person name="Tsui H.-C.T."/>
            <person name="Winkler M.E."/>
        </authorList>
    </citation>
    <scope>NUCLEOTIDE SEQUENCE</scope>
</reference>
<dbReference type="Gene3D" id="3.50.50.60">
    <property type="entry name" value="FAD/NAD(P)-binding domain"/>
    <property type="match status" value="1"/>
</dbReference>
<dbReference type="InterPro" id="IPR036188">
    <property type="entry name" value="FAD/NAD-bd_sf"/>
</dbReference>
<dbReference type="InterPro" id="IPR050281">
    <property type="entry name" value="Flavin_monoamine_oxidase"/>
</dbReference>
<sequence>GAPIDLGGQWIHGVDDNPIAKVFDAIGVTYQRHEPVPGRIYQESRGRQGGATLAQAFIAISTFENEIDRLREALGENASVAEGVLHLIELYELSDELADIWSFAINQYLVELDYGGPANLTSLAHILNDEEFSGGDHLPSGGYTQLIDFLAEGLDIRFSQVVKSIDYNEVPIVVKTSDQSVQASKVVVTVPLGVLKAGVIEFAPSLPSEKVSAIERLGVSSLEKIVMRFDDAFWSHSSLGDAFFFVGNEPGELPLYIDYTESLGVPTLICYHGGQAS</sequence>
<dbReference type="Gene3D" id="3.90.660.10">
    <property type="match status" value="1"/>
</dbReference>
<dbReference type="PANTHER" id="PTHR10742:SF410">
    <property type="entry name" value="LYSINE-SPECIFIC HISTONE DEMETHYLASE 2"/>
    <property type="match status" value="1"/>
</dbReference>
<organism evidence="2">
    <name type="scientific">marine metagenome</name>
    <dbReference type="NCBI Taxonomy" id="408172"/>
    <lineage>
        <taxon>unclassified sequences</taxon>
        <taxon>metagenomes</taxon>
        <taxon>ecological metagenomes</taxon>
    </lineage>
</organism>
<dbReference type="EMBL" id="UINC01159788">
    <property type="protein sequence ID" value="SVD58073.1"/>
    <property type="molecule type" value="Genomic_DNA"/>
</dbReference>
<dbReference type="SUPFAM" id="SSF51905">
    <property type="entry name" value="FAD/NAD(P)-binding domain"/>
    <property type="match status" value="1"/>
</dbReference>
<name>A0A382WH11_9ZZZZ</name>
<dbReference type="PANTHER" id="PTHR10742">
    <property type="entry name" value="FLAVIN MONOAMINE OXIDASE"/>
    <property type="match status" value="1"/>
</dbReference>
<evidence type="ECO:0000313" key="2">
    <source>
        <dbReference type="EMBL" id="SVD58073.1"/>
    </source>
</evidence>
<feature type="non-terminal residue" evidence="2">
    <location>
        <position position="1"/>
    </location>
</feature>
<gene>
    <name evidence="2" type="ORF">METZ01_LOCUS410927</name>
</gene>
<dbReference type="AlphaFoldDB" id="A0A382WH11"/>
<dbReference type="GO" id="GO:0016491">
    <property type="term" value="F:oxidoreductase activity"/>
    <property type="evidence" value="ECO:0007669"/>
    <property type="project" value="InterPro"/>
</dbReference>
<feature type="non-terminal residue" evidence="2">
    <location>
        <position position="277"/>
    </location>
</feature>
<accession>A0A382WH11</accession>
<dbReference type="Pfam" id="PF01593">
    <property type="entry name" value="Amino_oxidase"/>
    <property type="match status" value="1"/>
</dbReference>
<evidence type="ECO:0000259" key="1">
    <source>
        <dbReference type="Pfam" id="PF01593"/>
    </source>
</evidence>
<feature type="domain" description="Amine oxidase" evidence="1">
    <location>
        <begin position="1"/>
        <end position="241"/>
    </location>
</feature>
<protein>
    <recommendedName>
        <fullName evidence="1">Amine oxidase domain-containing protein</fullName>
    </recommendedName>
</protein>
<proteinExistence type="predicted"/>
<dbReference type="InterPro" id="IPR002937">
    <property type="entry name" value="Amino_oxidase"/>
</dbReference>